<organism evidence="1 2">
    <name type="scientific">Eleusine coracana subsp. coracana</name>
    <dbReference type="NCBI Taxonomy" id="191504"/>
    <lineage>
        <taxon>Eukaryota</taxon>
        <taxon>Viridiplantae</taxon>
        <taxon>Streptophyta</taxon>
        <taxon>Embryophyta</taxon>
        <taxon>Tracheophyta</taxon>
        <taxon>Spermatophyta</taxon>
        <taxon>Magnoliopsida</taxon>
        <taxon>Liliopsida</taxon>
        <taxon>Poales</taxon>
        <taxon>Poaceae</taxon>
        <taxon>PACMAD clade</taxon>
        <taxon>Chloridoideae</taxon>
        <taxon>Cynodonteae</taxon>
        <taxon>Eleusininae</taxon>
        <taxon>Eleusine</taxon>
    </lineage>
</organism>
<keyword evidence="2" id="KW-1185">Reference proteome</keyword>
<dbReference type="EMBL" id="BQKI01000004">
    <property type="protein sequence ID" value="GJM94194.1"/>
    <property type="molecule type" value="Genomic_DNA"/>
</dbReference>
<evidence type="ECO:0008006" key="3">
    <source>
        <dbReference type="Google" id="ProtNLM"/>
    </source>
</evidence>
<dbReference type="Proteomes" id="UP001054889">
    <property type="component" value="Unassembled WGS sequence"/>
</dbReference>
<protein>
    <recommendedName>
        <fullName evidence="3">Transmembrane protein</fullName>
    </recommendedName>
</protein>
<dbReference type="AlphaFoldDB" id="A0AAV5C7R1"/>
<gene>
    <name evidence="1" type="primary">ga10818</name>
    <name evidence="1" type="ORF">PR202_ga10818</name>
</gene>
<accession>A0AAV5C7R1</accession>
<evidence type="ECO:0000313" key="2">
    <source>
        <dbReference type="Proteomes" id="UP001054889"/>
    </source>
</evidence>
<sequence length="69" mass="7696">MAFGVVVLLDGDTHTCDWSLQLSVVCAKVEHAAASYLFAGILNFVMALRLSWELARAYPIYRLFGDDDE</sequence>
<comment type="caution">
    <text evidence="1">The sequence shown here is derived from an EMBL/GenBank/DDBJ whole genome shotgun (WGS) entry which is preliminary data.</text>
</comment>
<reference evidence="1" key="1">
    <citation type="journal article" date="2018" name="DNA Res.">
        <title>Multiple hybrid de novo genome assembly of finger millet, an orphan allotetraploid crop.</title>
        <authorList>
            <person name="Hatakeyama M."/>
            <person name="Aluri S."/>
            <person name="Balachadran M.T."/>
            <person name="Sivarajan S.R."/>
            <person name="Patrignani A."/>
            <person name="Gruter S."/>
            <person name="Poveda L."/>
            <person name="Shimizu-Inatsugi R."/>
            <person name="Baeten J."/>
            <person name="Francoijs K.J."/>
            <person name="Nataraja K.N."/>
            <person name="Reddy Y.A.N."/>
            <person name="Phadnis S."/>
            <person name="Ravikumar R.L."/>
            <person name="Schlapbach R."/>
            <person name="Sreeman S.M."/>
            <person name="Shimizu K.K."/>
        </authorList>
    </citation>
    <scope>NUCLEOTIDE SEQUENCE</scope>
</reference>
<reference evidence="1" key="2">
    <citation type="submission" date="2021-12" db="EMBL/GenBank/DDBJ databases">
        <title>Resequencing data analysis of finger millet.</title>
        <authorList>
            <person name="Hatakeyama M."/>
            <person name="Aluri S."/>
            <person name="Balachadran M.T."/>
            <person name="Sivarajan S.R."/>
            <person name="Poveda L."/>
            <person name="Shimizu-Inatsugi R."/>
            <person name="Schlapbach R."/>
            <person name="Sreeman S.M."/>
            <person name="Shimizu K.K."/>
        </authorList>
    </citation>
    <scope>NUCLEOTIDE SEQUENCE</scope>
</reference>
<proteinExistence type="predicted"/>
<evidence type="ECO:0000313" key="1">
    <source>
        <dbReference type="EMBL" id="GJM94194.1"/>
    </source>
</evidence>
<name>A0AAV5C7R1_ELECO</name>